<evidence type="ECO:0000256" key="3">
    <source>
        <dbReference type="ARBA" id="ARBA00022723"/>
    </source>
</evidence>
<dbReference type="Pfam" id="PF12801">
    <property type="entry name" value="Fer4_5"/>
    <property type="match status" value="2"/>
</dbReference>
<dbReference type="InterPro" id="IPR017896">
    <property type="entry name" value="4Fe4S_Fe-S-bd"/>
</dbReference>
<dbReference type="InterPro" id="IPR017900">
    <property type="entry name" value="4Fe4S_Fe_S_CS"/>
</dbReference>
<keyword evidence="7" id="KW-0411">Iron-sulfur</keyword>
<dbReference type="PANTHER" id="PTHR30176">
    <property type="entry name" value="FERREDOXIN-TYPE PROTEIN NAPH"/>
    <property type="match status" value="1"/>
</dbReference>
<dbReference type="PROSITE" id="PS00198">
    <property type="entry name" value="4FE4S_FER_1"/>
    <property type="match status" value="1"/>
</dbReference>
<feature type="transmembrane region" description="Helical" evidence="8">
    <location>
        <begin position="179"/>
        <end position="202"/>
    </location>
</feature>
<evidence type="ECO:0000256" key="8">
    <source>
        <dbReference type="SAM" id="Phobius"/>
    </source>
</evidence>
<dbReference type="Proteomes" id="UP000270487">
    <property type="component" value="Chromosome"/>
</dbReference>
<dbReference type="NCBIfam" id="TIGR02163">
    <property type="entry name" value="napH"/>
    <property type="match status" value="1"/>
</dbReference>
<dbReference type="InterPro" id="IPR011886">
    <property type="entry name" value="NapH_MauN"/>
</dbReference>
<gene>
    <name evidence="10" type="primary">yccM</name>
    <name evidence="10" type="ORF">NCTC13193_04265</name>
</gene>
<dbReference type="GO" id="GO:0051539">
    <property type="term" value="F:4 iron, 4 sulfur cluster binding"/>
    <property type="evidence" value="ECO:0007669"/>
    <property type="project" value="UniProtKB-KW"/>
</dbReference>
<accession>A0A3S4YBH2</accession>
<protein>
    <submittedName>
        <fullName evidence="10">Electron transport protein yccM</fullName>
    </submittedName>
</protein>
<feature type="transmembrane region" description="Helical" evidence="8">
    <location>
        <begin position="80"/>
        <end position="98"/>
    </location>
</feature>
<dbReference type="AlphaFoldDB" id="A0A3S4YBH2"/>
<feature type="domain" description="4Fe-4S ferredoxin-type" evidence="9">
    <location>
        <begin position="266"/>
        <end position="295"/>
    </location>
</feature>
<name>A0A3S4YBH2_SERFO</name>
<organism evidence="10 11">
    <name type="scientific">Serratia fonticola</name>
    <dbReference type="NCBI Taxonomy" id="47917"/>
    <lineage>
        <taxon>Bacteria</taxon>
        <taxon>Pseudomonadati</taxon>
        <taxon>Pseudomonadota</taxon>
        <taxon>Gammaproteobacteria</taxon>
        <taxon>Enterobacterales</taxon>
        <taxon>Yersiniaceae</taxon>
        <taxon>Serratia</taxon>
    </lineage>
</organism>
<dbReference type="SUPFAM" id="SSF54862">
    <property type="entry name" value="4Fe-4S ferredoxins"/>
    <property type="match status" value="1"/>
</dbReference>
<evidence type="ECO:0000256" key="6">
    <source>
        <dbReference type="ARBA" id="ARBA00023004"/>
    </source>
</evidence>
<dbReference type="InterPro" id="IPR051684">
    <property type="entry name" value="Electron_Trans/Redox"/>
</dbReference>
<evidence type="ECO:0000256" key="4">
    <source>
        <dbReference type="ARBA" id="ARBA00022737"/>
    </source>
</evidence>
<evidence type="ECO:0000313" key="10">
    <source>
        <dbReference type="EMBL" id="VEI73638.1"/>
    </source>
</evidence>
<evidence type="ECO:0000256" key="7">
    <source>
        <dbReference type="ARBA" id="ARBA00023014"/>
    </source>
</evidence>
<evidence type="ECO:0000259" key="9">
    <source>
        <dbReference type="PROSITE" id="PS51379"/>
    </source>
</evidence>
<keyword evidence="1" id="KW-0813">Transport</keyword>
<feature type="transmembrane region" description="Helical" evidence="8">
    <location>
        <begin position="136"/>
        <end position="159"/>
    </location>
</feature>
<dbReference type="EMBL" id="LR134492">
    <property type="protein sequence ID" value="VEI73638.1"/>
    <property type="molecule type" value="Genomic_DNA"/>
</dbReference>
<proteinExistence type="predicted"/>
<keyword evidence="8" id="KW-1133">Transmembrane helix</keyword>
<keyword evidence="8" id="KW-0812">Transmembrane</keyword>
<evidence type="ECO:0000313" key="11">
    <source>
        <dbReference type="Proteomes" id="UP000270487"/>
    </source>
</evidence>
<dbReference type="NCBIfam" id="NF007013">
    <property type="entry name" value="PRK09477.1"/>
    <property type="match status" value="1"/>
</dbReference>
<reference evidence="10 11" key="1">
    <citation type="submission" date="2018-12" db="EMBL/GenBank/DDBJ databases">
        <authorList>
            <consortium name="Pathogen Informatics"/>
        </authorList>
    </citation>
    <scope>NUCLEOTIDE SEQUENCE [LARGE SCALE GENOMIC DNA]</scope>
    <source>
        <strain evidence="10 11">NCTC13193</strain>
    </source>
</reference>
<keyword evidence="8" id="KW-0472">Membrane</keyword>
<dbReference type="PANTHER" id="PTHR30176:SF3">
    <property type="entry name" value="FERREDOXIN-TYPE PROTEIN NAPH"/>
    <property type="match status" value="1"/>
</dbReference>
<dbReference type="GO" id="GO:0005886">
    <property type="term" value="C:plasma membrane"/>
    <property type="evidence" value="ECO:0007669"/>
    <property type="project" value="TreeGrafter"/>
</dbReference>
<evidence type="ECO:0000256" key="1">
    <source>
        <dbReference type="ARBA" id="ARBA00022448"/>
    </source>
</evidence>
<dbReference type="Gene3D" id="3.30.70.20">
    <property type="match status" value="1"/>
</dbReference>
<dbReference type="GO" id="GO:0046872">
    <property type="term" value="F:metal ion binding"/>
    <property type="evidence" value="ECO:0007669"/>
    <property type="project" value="UniProtKB-KW"/>
</dbReference>
<keyword evidence="2" id="KW-0004">4Fe-4S</keyword>
<feature type="transmembrane region" description="Helical" evidence="8">
    <location>
        <begin position="33"/>
        <end position="50"/>
    </location>
</feature>
<dbReference type="Pfam" id="PF13237">
    <property type="entry name" value="Fer4_10"/>
    <property type="match status" value="1"/>
</dbReference>
<evidence type="ECO:0000256" key="5">
    <source>
        <dbReference type="ARBA" id="ARBA00022982"/>
    </source>
</evidence>
<dbReference type="PROSITE" id="PS51379">
    <property type="entry name" value="4FE4S_FER_2"/>
    <property type="match status" value="2"/>
</dbReference>
<keyword evidence="4" id="KW-0677">Repeat</keyword>
<dbReference type="RefSeq" id="WP_141133352.1">
    <property type="nucleotide sequence ID" value="NZ_CAMKSK010000006.1"/>
</dbReference>
<keyword evidence="6" id="KW-0408">Iron</keyword>
<evidence type="ECO:0000256" key="2">
    <source>
        <dbReference type="ARBA" id="ARBA00022485"/>
    </source>
</evidence>
<feature type="domain" description="4Fe-4S ferredoxin-type" evidence="9">
    <location>
        <begin position="231"/>
        <end position="261"/>
    </location>
</feature>
<keyword evidence="3" id="KW-0479">Metal-binding</keyword>
<sequence>MANPVAEAGRDARLRHGWLRSNRFLILRRCSQLLILLMFLSGPLWGIWILRGNYSASLLAETVPLTDPLMMLQSLLAGHWPAWLVWVGAVVVLIYGLIGNRVFCGWVCPVNPVTDLAAWLRRKLGLRQSASLPRSLRYGILLVVLVGSAVSGTLIWEWINPVALMGRGLIHGSSGEGVLAWLKGLGAAFGAGIWLIVALFLFDLLVVEHGWCGHLCPMGALYGVIGSQGVVQISAEKRDNCTRCMDCFHVCPEPQILREPLLVKKGTPRVASDACIACGRCIDVCAENVFEIKSKFHYSGAKK</sequence>
<keyword evidence="5" id="KW-0249">Electron transport</keyword>